<dbReference type="GO" id="GO:0030429">
    <property type="term" value="F:kynureninase activity"/>
    <property type="evidence" value="ECO:0007669"/>
    <property type="project" value="UniProtKB-UniRule"/>
</dbReference>
<dbReference type="FunFam" id="3.40.640.10:FF:000031">
    <property type="entry name" value="Kynureninase"/>
    <property type="match status" value="1"/>
</dbReference>
<keyword evidence="2 4" id="KW-0378">Hydrolase</keyword>
<dbReference type="InterPro" id="IPR015422">
    <property type="entry name" value="PyrdxlP-dep_Trfase_small"/>
</dbReference>
<dbReference type="PANTHER" id="PTHR14084">
    <property type="entry name" value="KYNURENINASE"/>
    <property type="match status" value="1"/>
</dbReference>
<keyword evidence="4 5" id="KW-0963">Cytoplasm</keyword>
<dbReference type="PIRSF" id="PIRSF038800">
    <property type="entry name" value="KYNU"/>
    <property type="match status" value="1"/>
</dbReference>
<feature type="binding site" evidence="4">
    <location>
        <position position="282"/>
    </location>
    <ligand>
        <name>pyridoxal 5'-phosphate</name>
        <dbReference type="ChEBI" id="CHEBI:597326"/>
    </ligand>
</feature>
<feature type="binding site" evidence="4">
    <location>
        <begin position="141"/>
        <end position="144"/>
    </location>
    <ligand>
        <name>pyridoxal 5'-phosphate</name>
        <dbReference type="ChEBI" id="CHEBI:597326"/>
    </ligand>
</feature>
<reference evidence="6 7" key="1">
    <citation type="submission" date="2019-01" db="EMBL/GenBank/DDBJ databases">
        <title>Draft Genome Sequencing of Zygosaccharomyces mellis Ca-7.</title>
        <authorList>
            <person name="Shiwa Y."/>
            <person name="Kanesaki Y."/>
            <person name="Ishige T."/>
            <person name="Mura K."/>
            <person name="Hori T."/>
            <person name="Tamura T."/>
        </authorList>
    </citation>
    <scope>NUCLEOTIDE SEQUENCE [LARGE SCALE GENOMIC DNA]</scope>
    <source>
        <strain evidence="6 7">Ca-7</strain>
    </source>
</reference>
<dbReference type="Proteomes" id="UP000301737">
    <property type="component" value="Unassembled WGS sequence"/>
</dbReference>
<comment type="subunit">
    <text evidence="4 5">Homodimer.</text>
</comment>
<dbReference type="GO" id="GO:0019441">
    <property type="term" value="P:L-tryptophan catabolic process to kynurenine"/>
    <property type="evidence" value="ECO:0007669"/>
    <property type="project" value="TreeGrafter"/>
</dbReference>
<dbReference type="InterPro" id="IPR015421">
    <property type="entry name" value="PyrdxlP-dep_Trfase_major"/>
</dbReference>
<dbReference type="Pfam" id="PF22580">
    <property type="entry name" value="KYNU_C"/>
    <property type="match status" value="1"/>
</dbReference>
<comment type="pathway">
    <text evidence="4 5">Cofactor biosynthesis; NAD(+) biosynthesis; quinolinate from L-kynurenine: step 2/3.</text>
</comment>
<comment type="catalytic activity">
    <reaction evidence="4 5">
        <text>L-kynurenine + H2O = anthranilate + L-alanine + H(+)</text>
        <dbReference type="Rhea" id="RHEA:16813"/>
        <dbReference type="ChEBI" id="CHEBI:15377"/>
        <dbReference type="ChEBI" id="CHEBI:15378"/>
        <dbReference type="ChEBI" id="CHEBI:16567"/>
        <dbReference type="ChEBI" id="CHEBI:57959"/>
        <dbReference type="ChEBI" id="CHEBI:57972"/>
        <dbReference type="EC" id="3.7.1.3"/>
    </reaction>
</comment>
<dbReference type="SUPFAM" id="SSF53383">
    <property type="entry name" value="PLP-dependent transferases"/>
    <property type="match status" value="1"/>
</dbReference>
<feature type="binding site" evidence="4">
    <location>
        <position position="113"/>
    </location>
    <ligand>
        <name>pyridoxal 5'-phosphate</name>
        <dbReference type="ChEBI" id="CHEBI:597326"/>
    </ligand>
</feature>
<comment type="cofactor">
    <cofactor evidence="4 5">
        <name>pyridoxal 5'-phosphate</name>
        <dbReference type="ChEBI" id="CHEBI:597326"/>
    </cofactor>
</comment>
<comment type="catalytic activity">
    <reaction evidence="5">
        <text>3-hydroxy-L-kynurenine + H2O = 3-hydroxyanthranilate + L-alanine + H(+)</text>
        <dbReference type="Rhea" id="RHEA:25143"/>
        <dbReference type="ChEBI" id="CHEBI:15377"/>
        <dbReference type="ChEBI" id="CHEBI:15378"/>
        <dbReference type="ChEBI" id="CHEBI:36559"/>
        <dbReference type="ChEBI" id="CHEBI:57972"/>
        <dbReference type="ChEBI" id="CHEBI:58125"/>
        <dbReference type="EC" id="3.7.1.3"/>
    </reaction>
</comment>
<dbReference type="GO" id="GO:0005737">
    <property type="term" value="C:cytoplasm"/>
    <property type="evidence" value="ECO:0007669"/>
    <property type="project" value="UniProtKB-SubCell"/>
</dbReference>
<protein>
    <recommendedName>
        <fullName evidence="4 5">Kynureninase</fullName>
        <ecNumber evidence="4 5">3.7.1.3</ecNumber>
    </recommendedName>
    <alternativeName>
        <fullName evidence="4">Biosynthesis of nicotinic acid protein 5</fullName>
    </alternativeName>
    <alternativeName>
        <fullName evidence="4">L-kynurenine hydrolase</fullName>
    </alternativeName>
</protein>
<feature type="binding site" evidence="4">
    <location>
        <position position="226"/>
    </location>
    <ligand>
        <name>pyridoxal 5'-phosphate</name>
        <dbReference type="ChEBI" id="CHEBI:597326"/>
    </ligand>
</feature>
<keyword evidence="7" id="KW-1185">Reference proteome</keyword>
<dbReference type="GO" id="GO:0043420">
    <property type="term" value="P:anthranilate metabolic process"/>
    <property type="evidence" value="ECO:0007669"/>
    <property type="project" value="UniProtKB-UniRule"/>
</dbReference>
<feature type="binding site" evidence="4">
    <location>
        <position position="251"/>
    </location>
    <ligand>
        <name>pyridoxal 5'-phosphate</name>
        <dbReference type="ChEBI" id="CHEBI:597326"/>
    </ligand>
</feature>
<dbReference type="NCBIfam" id="TIGR01814">
    <property type="entry name" value="kynureninase"/>
    <property type="match status" value="1"/>
</dbReference>
<comment type="caution">
    <text evidence="6">The sequence shown here is derived from an EMBL/GenBank/DDBJ whole genome shotgun (WGS) entry which is preliminary data.</text>
</comment>
<dbReference type="UniPathway" id="UPA00334">
    <property type="reaction ID" value="UER00455"/>
</dbReference>
<dbReference type="AlphaFoldDB" id="A0A4C2E9A4"/>
<dbReference type="GO" id="GO:0030170">
    <property type="term" value="F:pyridoxal phosphate binding"/>
    <property type="evidence" value="ECO:0007669"/>
    <property type="project" value="UniProtKB-UniRule"/>
</dbReference>
<evidence type="ECO:0000313" key="6">
    <source>
        <dbReference type="EMBL" id="GCE98922.1"/>
    </source>
</evidence>
<dbReference type="GO" id="GO:0034354">
    <property type="term" value="P:'de novo' NAD+ biosynthetic process from L-tryptophan"/>
    <property type="evidence" value="ECO:0007669"/>
    <property type="project" value="UniProtKB-UniRule"/>
</dbReference>
<dbReference type="HAMAP" id="MF_01970">
    <property type="entry name" value="Kynureninase"/>
    <property type="match status" value="1"/>
</dbReference>
<comment type="caution">
    <text evidence="4">Lacks conserved residue(s) required for the propagation of feature annotation.</text>
</comment>
<gene>
    <name evidence="4 6" type="primary">BNA5</name>
    <name evidence="6" type="ORF">ZYGM_002830</name>
</gene>
<organism evidence="6 7">
    <name type="scientific">Zygosaccharomyces mellis</name>
    <dbReference type="NCBI Taxonomy" id="42258"/>
    <lineage>
        <taxon>Eukaryota</taxon>
        <taxon>Fungi</taxon>
        <taxon>Dikarya</taxon>
        <taxon>Ascomycota</taxon>
        <taxon>Saccharomycotina</taxon>
        <taxon>Saccharomycetes</taxon>
        <taxon>Saccharomycetales</taxon>
        <taxon>Saccharomycetaceae</taxon>
        <taxon>Zygosaccharomyces</taxon>
    </lineage>
</organism>
<dbReference type="OrthoDB" id="5978656at2759"/>
<dbReference type="GO" id="GO:0097053">
    <property type="term" value="P:L-kynurenine catabolic process"/>
    <property type="evidence" value="ECO:0007669"/>
    <property type="project" value="UniProtKB-UniRule"/>
</dbReference>
<evidence type="ECO:0000256" key="5">
    <source>
        <dbReference type="PIRNR" id="PIRNR038800"/>
    </source>
</evidence>
<dbReference type="InterPro" id="IPR015424">
    <property type="entry name" value="PyrdxlP-dep_Trfase"/>
</dbReference>
<feature type="binding site" evidence="4">
    <location>
        <position position="114"/>
    </location>
    <ligand>
        <name>pyridoxal 5'-phosphate</name>
        <dbReference type="ChEBI" id="CHEBI:597326"/>
    </ligand>
</feature>
<evidence type="ECO:0000256" key="2">
    <source>
        <dbReference type="ARBA" id="ARBA00022801"/>
    </source>
</evidence>
<proteinExistence type="inferred from homology"/>
<dbReference type="InterPro" id="IPR010111">
    <property type="entry name" value="Kynureninase"/>
</dbReference>
<evidence type="ECO:0000256" key="4">
    <source>
        <dbReference type="HAMAP-Rule" id="MF_03017"/>
    </source>
</evidence>
<feature type="modified residue" description="N6-(pyridoxal phosphate)lysine" evidence="4">
    <location>
        <position position="252"/>
    </location>
</feature>
<evidence type="ECO:0000313" key="7">
    <source>
        <dbReference type="Proteomes" id="UP000301737"/>
    </source>
</evidence>
<sequence>MRTEQMDEAAQLESKFPVLLREKFHIPTFASMGIDPHNDNELTYLCGNSLGLMPRETKEAINRELDAWAFRGVEGHFNHPSAIGWVDIDLPVVPLLASLVGAKESEVAIMNSLTANLNALLVAFYRPKGKKTQILFERGSFPSDYYAFHEQSRLQGLNPQDTLLQLEPRPNEYHLRTEDILKAIYDHRDTLALVCLPGIQYYTGQWLNIGEITKHAHRYGITVGWDLAHAVGNVPLKLHDWGVDFACWCSYKYLNSGPGAMGGAFVHETHSTGTSMPRLAGWWGNNRQRRFAMLENFEPIAGALGFRQSNPSVLDVVSVHTSLQLFQKAGGIEILRERSLQLTGFLQRLLQSSKFYAKPCGFVIITPTCDVDDHGAQLSLLFDTTDIDKISQSIRAKGLIADERRPNVIRLAPAPLYNTFQEVYKAFEILQGTLTDFAAD</sequence>
<comment type="function">
    <text evidence="4 5">Catalyzes the cleavage of L-kynurenine (L-Kyn) and L-3-hydroxykynurenine (L-3OHKyn) into anthranilic acid (AA) and 3-hydroxyanthranilic acid (3-OHAA), respectively.</text>
</comment>
<evidence type="ECO:0000256" key="1">
    <source>
        <dbReference type="ARBA" id="ARBA00022642"/>
    </source>
</evidence>
<comment type="pathway">
    <text evidence="4 5">Amino-acid degradation; L-kynurenine degradation; L-alanine and anthranilate from L-kynurenine: step 1/1.</text>
</comment>
<dbReference type="EMBL" id="BIMX01000007">
    <property type="protein sequence ID" value="GCE98922.1"/>
    <property type="molecule type" value="Genomic_DNA"/>
</dbReference>
<feature type="binding site" evidence="4">
    <location>
        <position position="310"/>
    </location>
    <ligand>
        <name>pyridoxal 5'-phosphate</name>
        <dbReference type="ChEBI" id="CHEBI:597326"/>
    </ligand>
</feature>
<comment type="subcellular location">
    <subcellularLocation>
        <location evidence="4 5">Cytoplasm</location>
    </subcellularLocation>
</comment>
<evidence type="ECO:0000256" key="3">
    <source>
        <dbReference type="ARBA" id="ARBA00022898"/>
    </source>
</evidence>
<accession>A0A4C2E9A4</accession>
<dbReference type="Gene3D" id="3.40.640.10">
    <property type="entry name" value="Type I PLP-dependent aspartate aminotransferase-like (Major domain)"/>
    <property type="match status" value="1"/>
</dbReference>
<keyword evidence="1 4" id="KW-0662">Pyridine nucleotide biosynthesis</keyword>
<dbReference type="UniPathway" id="UPA00253">
    <property type="reaction ID" value="UER00329"/>
</dbReference>
<dbReference type="PANTHER" id="PTHR14084:SF0">
    <property type="entry name" value="KYNURENINASE"/>
    <property type="match status" value="1"/>
</dbReference>
<dbReference type="GO" id="GO:0019805">
    <property type="term" value="P:quinolinate biosynthetic process"/>
    <property type="evidence" value="ECO:0007669"/>
    <property type="project" value="UniProtKB-UniRule"/>
</dbReference>
<name>A0A4C2E9A4_9SACH</name>
<dbReference type="EC" id="3.7.1.3" evidence="4 5"/>
<dbReference type="Gene3D" id="3.90.1150.10">
    <property type="entry name" value="Aspartate Aminotransferase, domain 1"/>
    <property type="match status" value="1"/>
</dbReference>
<feature type="binding site" evidence="4">
    <location>
        <position position="229"/>
    </location>
    <ligand>
        <name>pyridoxal 5'-phosphate</name>
        <dbReference type="ChEBI" id="CHEBI:597326"/>
    </ligand>
</feature>
<keyword evidence="3 4" id="KW-0663">Pyridoxal phosphate</keyword>
<comment type="similarity">
    <text evidence="4 5">Belongs to the kynureninase family.</text>
</comment>